<feature type="domain" description="GLUG" evidence="1">
    <location>
        <begin position="50"/>
        <end position="73"/>
    </location>
</feature>
<name>A0ABD5W7P5_9EURY</name>
<comment type="caution">
    <text evidence="2">The sequence shown here is derived from an EMBL/GenBank/DDBJ whole genome shotgun (WGS) entry which is preliminary data.</text>
</comment>
<dbReference type="Pfam" id="PF07581">
    <property type="entry name" value="Glug"/>
    <property type="match status" value="5"/>
</dbReference>
<dbReference type="Proteomes" id="UP001596445">
    <property type="component" value="Unassembled WGS sequence"/>
</dbReference>
<reference evidence="2 3" key="1">
    <citation type="journal article" date="2019" name="Int. J. Syst. Evol. Microbiol.">
        <title>The Global Catalogue of Microorganisms (GCM) 10K type strain sequencing project: providing services to taxonomists for standard genome sequencing and annotation.</title>
        <authorList>
            <consortium name="The Broad Institute Genomics Platform"/>
            <consortium name="The Broad Institute Genome Sequencing Center for Infectious Disease"/>
            <person name="Wu L."/>
            <person name="Ma J."/>
        </authorList>
    </citation>
    <scope>NUCLEOTIDE SEQUENCE [LARGE SCALE GENOMIC DNA]</scope>
    <source>
        <strain evidence="2 3">JCM 30072</strain>
    </source>
</reference>
<accession>A0ABD5W7P5</accession>
<dbReference type="Gene3D" id="2.160.20.110">
    <property type="match status" value="1"/>
</dbReference>
<sequence>MEVSGGYQVSDVYDDAVVGNQNVGGLVGENTNGGQIIDSSVRGKITGDSSEIAGLVGFNDGTVENSVSTATVTIEELGNRHVAGLVGTNEGTISDSYATGDVTVNDAQDDFPRVGGLVGENFGTIERSHATGDVTGVEGASSSNHNYGGLVGIHWVGTIEESFATGDVETDGRAGSLVGRVSQLYCNDFELLRNR</sequence>
<dbReference type="EMBL" id="JBHSZI010000007">
    <property type="protein sequence ID" value="MFC7060243.1"/>
    <property type="molecule type" value="Genomic_DNA"/>
</dbReference>
<gene>
    <name evidence="2" type="ORF">ACFQQG_21140</name>
</gene>
<evidence type="ECO:0000313" key="3">
    <source>
        <dbReference type="Proteomes" id="UP001596445"/>
    </source>
</evidence>
<feature type="domain" description="GLUG" evidence="1">
    <location>
        <begin position="19"/>
        <end position="46"/>
    </location>
</feature>
<proteinExistence type="predicted"/>
<dbReference type="InterPro" id="IPR011493">
    <property type="entry name" value="GLUG"/>
</dbReference>
<dbReference type="RefSeq" id="WP_382187612.1">
    <property type="nucleotide sequence ID" value="NZ_JBHSZI010000007.1"/>
</dbReference>
<feature type="domain" description="GLUG" evidence="1">
    <location>
        <begin position="78"/>
        <end position="103"/>
    </location>
</feature>
<protein>
    <submittedName>
        <fullName evidence="2">GLUG motif-containing protein</fullName>
    </submittedName>
</protein>
<dbReference type="AlphaFoldDB" id="A0ABD5W7P5"/>
<feature type="domain" description="GLUG" evidence="1">
    <location>
        <begin position="113"/>
        <end position="135"/>
    </location>
</feature>
<organism evidence="2 3">
    <name type="scientific">Halovenus salina</name>
    <dbReference type="NCBI Taxonomy" id="1510225"/>
    <lineage>
        <taxon>Archaea</taxon>
        <taxon>Methanobacteriati</taxon>
        <taxon>Methanobacteriota</taxon>
        <taxon>Stenosarchaea group</taxon>
        <taxon>Halobacteria</taxon>
        <taxon>Halobacteriales</taxon>
        <taxon>Haloarculaceae</taxon>
        <taxon>Halovenus</taxon>
    </lineage>
</organism>
<feature type="domain" description="GLUG" evidence="1">
    <location>
        <begin position="143"/>
        <end position="168"/>
    </location>
</feature>
<evidence type="ECO:0000259" key="1">
    <source>
        <dbReference type="Pfam" id="PF07581"/>
    </source>
</evidence>
<keyword evidence="3" id="KW-1185">Reference proteome</keyword>
<evidence type="ECO:0000313" key="2">
    <source>
        <dbReference type="EMBL" id="MFC7060243.1"/>
    </source>
</evidence>